<dbReference type="PROSITE" id="PS00198">
    <property type="entry name" value="4FE4S_FER_1"/>
    <property type="match status" value="1"/>
</dbReference>
<evidence type="ECO:0000256" key="1">
    <source>
        <dbReference type="ARBA" id="ARBA00022723"/>
    </source>
</evidence>
<dbReference type="OrthoDB" id="9773828at2"/>
<name>A0A1M5XVI0_9FIRM</name>
<dbReference type="InterPro" id="IPR023210">
    <property type="entry name" value="NADP_OxRdtase_dom"/>
</dbReference>
<sequence>MKYQKFGRLDWEISAVSLGAMQIPALTAQTGTIDADDAKRRIAAIRSAIDHGVNFIGLGFPYLQENPAGRCAYIAEALTDGYRERIRTAISIPVCGVDKTEELDRYLANQLEWYGLPDSEFLMLDGVNRLTWEKLRRLGIRAWLEKVLGLNKARYVGFSFHDDCQILQQIIDDFNNWTFVQFEYSMVDYRHHPGISGLETAAKNGLGVIISGGLKDGRLLQHIPDSVQTVWDEANEKRTPAEWSLRWIYNHAGLSTVNFELDTPERVCQLLSIAENCAPDMLDVFELLRAGKLRDLYNSRRAIQCTACRCCMPCPIGIDAPRIIELYNDAMMYDNHEIPRFVYRLEGHQKSKCTGCGICQSNCPKKFPLTDLIAKAAELFVPL</sequence>
<dbReference type="PANTHER" id="PTHR43312:SF2">
    <property type="entry name" value="OXIDOREDUCTASE"/>
    <property type="match status" value="1"/>
</dbReference>
<dbReference type="PROSITE" id="PS51379">
    <property type="entry name" value="4FE4S_FER_2"/>
    <property type="match status" value="1"/>
</dbReference>
<feature type="domain" description="4Fe-4S ferredoxin-type" evidence="4">
    <location>
        <begin position="343"/>
        <end position="372"/>
    </location>
</feature>
<dbReference type="InterPro" id="IPR053135">
    <property type="entry name" value="AKR2_Oxidoreductase"/>
</dbReference>
<dbReference type="STRING" id="1123282.SAMN02745823_02055"/>
<evidence type="ECO:0000313" key="5">
    <source>
        <dbReference type="EMBL" id="SHI03528.1"/>
    </source>
</evidence>
<dbReference type="GO" id="GO:0046872">
    <property type="term" value="F:metal ion binding"/>
    <property type="evidence" value="ECO:0007669"/>
    <property type="project" value="UniProtKB-KW"/>
</dbReference>
<dbReference type="Pfam" id="PF13534">
    <property type="entry name" value="Fer4_17"/>
    <property type="match status" value="1"/>
</dbReference>
<keyword evidence="1" id="KW-0479">Metal-binding</keyword>
<protein>
    <recommendedName>
        <fullName evidence="4">4Fe-4S ferredoxin-type domain-containing protein</fullName>
    </recommendedName>
</protein>
<keyword evidence="2" id="KW-0408">Iron</keyword>
<keyword evidence="3" id="KW-0411">Iron-sulfur</keyword>
<reference evidence="5 6" key="1">
    <citation type="submission" date="2016-11" db="EMBL/GenBank/DDBJ databases">
        <authorList>
            <person name="Jaros S."/>
            <person name="Januszkiewicz K."/>
            <person name="Wedrychowicz H."/>
        </authorList>
    </citation>
    <scope>NUCLEOTIDE SEQUENCE [LARGE SCALE GENOMIC DNA]</scope>
    <source>
        <strain evidence="5 6">DSM 10068</strain>
    </source>
</reference>
<dbReference type="SUPFAM" id="SSF51430">
    <property type="entry name" value="NAD(P)-linked oxidoreductase"/>
    <property type="match status" value="1"/>
</dbReference>
<dbReference type="InterPro" id="IPR017900">
    <property type="entry name" value="4Fe4S_Fe_S_CS"/>
</dbReference>
<organism evidence="5 6">
    <name type="scientific">Sporobacter termitidis DSM 10068</name>
    <dbReference type="NCBI Taxonomy" id="1123282"/>
    <lineage>
        <taxon>Bacteria</taxon>
        <taxon>Bacillati</taxon>
        <taxon>Bacillota</taxon>
        <taxon>Clostridia</taxon>
        <taxon>Eubacteriales</taxon>
        <taxon>Oscillospiraceae</taxon>
        <taxon>Sporobacter</taxon>
    </lineage>
</organism>
<dbReference type="Gene3D" id="3.20.20.100">
    <property type="entry name" value="NADP-dependent oxidoreductase domain"/>
    <property type="match status" value="1"/>
</dbReference>
<keyword evidence="6" id="KW-1185">Reference proteome</keyword>
<dbReference type="AlphaFoldDB" id="A0A1M5XVI0"/>
<proteinExistence type="predicted"/>
<evidence type="ECO:0000256" key="3">
    <source>
        <dbReference type="ARBA" id="ARBA00023014"/>
    </source>
</evidence>
<dbReference type="PANTHER" id="PTHR43312">
    <property type="entry name" value="D-THREO-ALDOSE 1-DEHYDROGENASE"/>
    <property type="match status" value="1"/>
</dbReference>
<dbReference type="RefSeq" id="WP_073078506.1">
    <property type="nucleotide sequence ID" value="NZ_FQXV01000006.1"/>
</dbReference>
<evidence type="ECO:0000313" key="6">
    <source>
        <dbReference type="Proteomes" id="UP000183995"/>
    </source>
</evidence>
<dbReference type="Proteomes" id="UP000183995">
    <property type="component" value="Unassembled WGS sequence"/>
</dbReference>
<gene>
    <name evidence="5" type="ORF">SAMN02745823_02055</name>
</gene>
<evidence type="ECO:0000256" key="2">
    <source>
        <dbReference type="ARBA" id="ARBA00023004"/>
    </source>
</evidence>
<dbReference type="Pfam" id="PF00248">
    <property type="entry name" value="Aldo_ket_red"/>
    <property type="match status" value="1"/>
</dbReference>
<accession>A0A1M5XVI0</accession>
<evidence type="ECO:0000259" key="4">
    <source>
        <dbReference type="PROSITE" id="PS51379"/>
    </source>
</evidence>
<dbReference type="GO" id="GO:0051536">
    <property type="term" value="F:iron-sulfur cluster binding"/>
    <property type="evidence" value="ECO:0007669"/>
    <property type="project" value="UniProtKB-KW"/>
</dbReference>
<dbReference type="EMBL" id="FQXV01000006">
    <property type="protein sequence ID" value="SHI03528.1"/>
    <property type="molecule type" value="Genomic_DNA"/>
</dbReference>
<dbReference type="InterPro" id="IPR036812">
    <property type="entry name" value="NAD(P)_OxRdtase_dom_sf"/>
</dbReference>
<dbReference type="InterPro" id="IPR017896">
    <property type="entry name" value="4Fe4S_Fe-S-bd"/>
</dbReference>